<dbReference type="NCBIfam" id="NF006767">
    <property type="entry name" value="PRK09289.1"/>
    <property type="match status" value="1"/>
</dbReference>
<dbReference type="STRING" id="1802579.A2310_06470"/>
<dbReference type="PIRSF" id="PIRSF000498">
    <property type="entry name" value="Riboflavin_syn_A"/>
    <property type="match status" value="1"/>
</dbReference>
<dbReference type="EMBL" id="MEUB01000011">
    <property type="protein sequence ID" value="OGC24173.1"/>
    <property type="molecule type" value="Genomic_DNA"/>
</dbReference>
<comment type="catalytic activity">
    <reaction evidence="1">
        <text>2 6,7-dimethyl-8-(1-D-ribityl)lumazine + H(+) = 5-amino-6-(D-ribitylamino)uracil + riboflavin</text>
        <dbReference type="Rhea" id="RHEA:20772"/>
        <dbReference type="ChEBI" id="CHEBI:15378"/>
        <dbReference type="ChEBI" id="CHEBI:15934"/>
        <dbReference type="ChEBI" id="CHEBI:57986"/>
        <dbReference type="ChEBI" id="CHEBI:58201"/>
        <dbReference type="EC" id="2.5.1.9"/>
    </reaction>
</comment>
<evidence type="ECO:0000259" key="12">
    <source>
        <dbReference type="PROSITE" id="PS51177"/>
    </source>
</evidence>
<dbReference type="NCBIfam" id="TIGR00187">
    <property type="entry name" value="ribE"/>
    <property type="match status" value="1"/>
</dbReference>
<keyword evidence="7" id="KW-0686">Riboflavin biosynthesis</keyword>
<dbReference type="NCBIfam" id="NF009566">
    <property type="entry name" value="PRK13020.1"/>
    <property type="match status" value="1"/>
</dbReference>
<comment type="caution">
    <text evidence="13">The sequence shown here is derived from an EMBL/GenBank/DDBJ whole genome shotgun (WGS) entry which is preliminary data.</text>
</comment>
<evidence type="ECO:0000256" key="4">
    <source>
        <dbReference type="ARBA" id="ARBA00011233"/>
    </source>
</evidence>
<dbReference type="Gene3D" id="2.40.30.20">
    <property type="match status" value="2"/>
</dbReference>
<dbReference type="GO" id="GO:0004746">
    <property type="term" value="F:riboflavin synthase activity"/>
    <property type="evidence" value="ECO:0007669"/>
    <property type="project" value="UniProtKB-UniRule"/>
</dbReference>
<organism evidence="13 14">
    <name type="scientific">candidate division WOR-1 bacterium RIFOXYB2_FULL_37_13</name>
    <dbReference type="NCBI Taxonomy" id="1802579"/>
    <lineage>
        <taxon>Bacteria</taxon>
        <taxon>Bacillati</taxon>
        <taxon>Saganbacteria</taxon>
    </lineage>
</organism>
<feature type="domain" description="Lumazine-binding" evidence="12">
    <location>
        <begin position="97"/>
        <end position="193"/>
    </location>
</feature>
<evidence type="ECO:0000256" key="8">
    <source>
        <dbReference type="ARBA" id="ARBA00022679"/>
    </source>
</evidence>
<dbReference type="FunFam" id="2.40.30.20:FF:000003">
    <property type="entry name" value="Riboflavin synthase, alpha subunit"/>
    <property type="match status" value="1"/>
</dbReference>
<evidence type="ECO:0000256" key="5">
    <source>
        <dbReference type="ARBA" id="ARBA00012827"/>
    </source>
</evidence>
<dbReference type="CDD" id="cd00402">
    <property type="entry name" value="Riboflavin_synthase_like"/>
    <property type="match status" value="1"/>
</dbReference>
<evidence type="ECO:0000313" key="14">
    <source>
        <dbReference type="Proteomes" id="UP000178417"/>
    </source>
</evidence>
<feature type="repeat" description="Lumazine-binding" evidence="11">
    <location>
        <begin position="97"/>
        <end position="193"/>
    </location>
</feature>
<keyword evidence="8" id="KW-0808">Transferase</keyword>
<name>A0A1F4SWY0_UNCSA</name>
<dbReference type="InterPro" id="IPR023366">
    <property type="entry name" value="ATP_synth_asu-like_sf"/>
</dbReference>
<dbReference type="FunFam" id="2.40.30.20:FF:000004">
    <property type="entry name" value="Riboflavin synthase, alpha subunit"/>
    <property type="match status" value="1"/>
</dbReference>
<evidence type="ECO:0000313" key="13">
    <source>
        <dbReference type="EMBL" id="OGC24173.1"/>
    </source>
</evidence>
<evidence type="ECO:0000256" key="9">
    <source>
        <dbReference type="ARBA" id="ARBA00022737"/>
    </source>
</evidence>
<sequence>MFTGIIEEIGVVSLLARKDQSGCVTISLKKMFNDLARGDSISVNGVCLTVTEVGRNAFAADISPETIETSNLSQLKIGQKVNLERALSFGGRLGGHLVLGHVDGIVLLVEKRVTQKGYEFFFNVPRNFKKYIVAKGSVALDGVSLTVASITKDGFSVAMIPHSIQATNFNQKHVGDKINLEVDIISKYIENLLRGDPVTPTEAMFMESGILPIGIVDN</sequence>
<feature type="repeat" description="Lumazine-binding" evidence="11">
    <location>
        <begin position="1"/>
        <end position="96"/>
    </location>
</feature>
<evidence type="ECO:0000256" key="1">
    <source>
        <dbReference type="ARBA" id="ARBA00000968"/>
    </source>
</evidence>
<dbReference type="InterPro" id="IPR017938">
    <property type="entry name" value="Riboflavin_synthase-like_b-brl"/>
</dbReference>
<reference evidence="13 14" key="1">
    <citation type="journal article" date="2016" name="Nat. Commun.">
        <title>Thousands of microbial genomes shed light on interconnected biogeochemical processes in an aquifer system.</title>
        <authorList>
            <person name="Anantharaman K."/>
            <person name="Brown C.T."/>
            <person name="Hug L.A."/>
            <person name="Sharon I."/>
            <person name="Castelle C.J."/>
            <person name="Probst A.J."/>
            <person name="Thomas B.C."/>
            <person name="Singh A."/>
            <person name="Wilkins M.J."/>
            <person name="Karaoz U."/>
            <person name="Brodie E.L."/>
            <person name="Williams K.H."/>
            <person name="Hubbard S.S."/>
            <person name="Banfield J.F."/>
        </authorList>
    </citation>
    <scope>NUCLEOTIDE SEQUENCE [LARGE SCALE GENOMIC DNA]</scope>
</reference>
<evidence type="ECO:0000256" key="11">
    <source>
        <dbReference type="PROSITE-ProRule" id="PRU00524"/>
    </source>
</evidence>
<evidence type="ECO:0000256" key="10">
    <source>
        <dbReference type="NCBIfam" id="TIGR00187"/>
    </source>
</evidence>
<accession>A0A1F4SWY0</accession>
<evidence type="ECO:0000256" key="6">
    <source>
        <dbReference type="ARBA" id="ARBA00013950"/>
    </source>
</evidence>
<dbReference type="GO" id="GO:0009231">
    <property type="term" value="P:riboflavin biosynthetic process"/>
    <property type="evidence" value="ECO:0007669"/>
    <property type="project" value="UniProtKB-KW"/>
</dbReference>
<comment type="function">
    <text evidence="2">Catalyzes the dismutation of two molecules of 6,7-dimethyl-8-ribityllumazine, resulting in the formation of riboflavin and 5-amino-6-(D-ribitylamino)uracil.</text>
</comment>
<dbReference type="SUPFAM" id="SSF63380">
    <property type="entry name" value="Riboflavin synthase domain-like"/>
    <property type="match status" value="2"/>
</dbReference>
<dbReference type="PANTHER" id="PTHR21098:SF12">
    <property type="entry name" value="RIBOFLAVIN SYNTHASE"/>
    <property type="match status" value="1"/>
</dbReference>
<dbReference type="InterPro" id="IPR001783">
    <property type="entry name" value="Lumazine-bd"/>
</dbReference>
<comment type="subunit">
    <text evidence="4">Homotrimer.</text>
</comment>
<dbReference type="PROSITE" id="PS51177">
    <property type="entry name" value="LUMAZINE_BIND"/>
    <property type="match status" value="2"/>
</dbReference>
<proteinExistence type="predicted"/>
<feature type="domain" description="Lumazine-binding" evidence="12">
    <location>
        <begin position="1"/>
        <end position="96"/>
    </location>
</feature>
<protein>
    <recommendedName>
        <fullName evidence="6 10">Riboflavin synthase</fullName>
        <ecNumber evidence="5 10">2.5.1.9</ecNumber>
    </recommendedName>
</protein>
<dbReference type="PANTHER" id="PTHR21098">
    <property type="entry name" value="RIBOFLAVIN SYNTHASE ALPHA CHAIN"/>
    <property type="match status" value="1"/>
</dbReference>
<dbReference type="Pfam" id="PF00677">
    <property type="entry name" value="Lum_binding"/>
    <property type="match status" value="2"/>
</dbReference>
<dbReference type="EC" id="2.5.1.9" evidence="5 10"/>
<dbReference type="InterPro" id="IPR026017">
    <property type="entry name" value="Lumazine-bd_dom"/>
</dbReference>
<evidence type="ECO:0000256" key="3">
    <source>
        <dbReference type="ARBA" id="ARBA00004887"/>
    </source>
</evidence>
<gene>
    <name evidence="13" type="ORF">A2310_06470</name>
</gene>
<keyword evidence="9" id="KW-0677">Repeat</keyword>
<evidence type="ECO:0000256" key="7">
    <source>
        <dbReference type="ARBA" id="ARBA00022619"/>
    </source>
</evidence>
<comment type="pathway">
    <text evidence="3">Cofactor biosynthesis; riboflavin biosynthesis; riboflavin from 2-hydroxy-3-oxobutyl phosphate and 5-amino-6-(D-ribitylamino)uracil: step 2/2.</text>
</comment>
<dbReference type="Proteomes" id="UP000178417">
    <property type="component" value="Unassembled WGS sequence"/>
</dbReference>
<evidence type="ECO:0000256" key="2">
    <source>
        <dbReference type="ARBA" id="ARBA00002803"/>
    </source>
</evidence>
<dbReference type="AlphaFoldDB" id="A0A1F4SWY0"/>